<dbReference type="CDD" id="cd06558">
    <property type="entry name" value="crotonase-like"/>
    <property type="match status" value="1"/>
</dbReference>
<evidence type="ECO:0000256" key="1">
    <source>
        <dbReference type="ARBA" id="ARBA00005254"/>
    </source>
</evidence>
<evidence type="ECO:0000256" key="2">
    <source>
        <dbReference type="ARBA" id="ARBA00023239"/>
    </source>
</evidence>
<keyword evidence="2" id="KW-0456">Lyase</keyword>
<dbReference type="SUPFAM" id="SSF52096">
    <property type="entry name" value="ClpP/crotonase"/>
    <property type="match status" value="1"/>
</dbReference>
<reference evidence="4 5" key="1">
    <citation type="journal article" date="2016" name="Nat. Commun.">
        <title>Thousands of microbial genomes shed light on interconnected biogeochemical processes in an aquifer system.</title>
        <authorList>
            <person name="Anantharaman K."/>
            <person name="Brown C.T."/>
            <person name="Hug L.A."/>
            <person name="Sharon I."/>
            <person name="Castelle C.J."/>
            <person name="Probst A.J."/>
            <person name="Thomas B.C."/>
            <person name="Singh A."/>
            <person name="Wilkins M.J."/>
            <person name="Karaoz U."/>
            <person name="Brodie E.L."/>
            <person name="Williams K.H."/>
            <person name="Hubbard S.S."/>
            <person name="Banfield J.F."/>
        </authorList>
    </citation>
    <scope>NUCLEOTIDE SEQUENCE [LARGE SCALE GENOMIC DNA]</scope>
</reference>
<name>A0A1F7RNA9_9BACT</name>
<dbReference type="PROSITE" id="PS00166">
    <property type="entry name" value="ENOYL_COA_HYDRATASE"/>
    <property type="match status" value="1"/>
</dbReference>
<accession>A0A1F7RNA9</accession>
<evidence type="ECO:0000313" key="4">
    <source>
        <dbReference type="EMBL" id="OGL42377.1"/>
    </source>
</evidence>
<comment type="similarity">
    <text evidence="1 3">Belongs to the enoyl-CoA hydratase/isomerase family.</text>
</comment>
<dbReference type="Gene3D" id="3.90.226.10">
    <property type="entry name" value="2-enoyl-CoA Hydratase, Chain A, domain 1"/>
    <property type="match status" value="1"/>
</dbReference>
<dbReference type="PANTHER" id="PTHR11941">
    <property type="entry name" value="ENOYL-COA HYDRATASE-RELATED"/>
    <property type="match status" value="1"/>
</dbReference>
<dbReference type="InterPro" id="IPR018376">
    <property type="entry name" value="Enoyl-CoA_hyd/isom_CS"/>
</dbReference>
<dbReference type="InterPro" id="IPR029045">
    <property type="entry name" value="ClpP/crotonase-like_dom_sf"/>
</dbReference>
<dbReference type="PANTHER" id="PTHR11941:SF175">
    <property type="entry name" value="ENOYL-COA HYDRATASE-RELATED"/>
    <property type="match status" value="1"/>
</dbReference>
<dbReference type="GO" id="GO:0016836">
    <property type="term" value="F:hydro-lyase activity"/>
    <property type="evidence" value="ECO:0007669"/>
    <property type="project" value="UniProtKB-ARBA"/>
</dbReference>
<evidence type="ECO:0000256" key="3">
    <source>
        <dbReference type="RuleBase" id="RU003707"/>
    </source>
</evidence>
<sequence length="260" mass="28476">MKEYRYLKVNVDDKIAVITIDNPPVNALSKGVILNLEKSLQELNSSNEVRAIVITGAGNFFVAGADIREIDKLKSKKDAREMVSYFHRLGLWIESLPKPVIAAINGPCLGGGLELAMTCHLRIASANAKIGLPEIKLGIIPGFGGTQRLPRIVGKAKALEMLLTGDPISAQEAKENGLVNLVSEPQDLLKQTKDLAARIINKSLVPISKIIKAVEEGFDKPIEDALEFETALFCEICETSDKEEGVKAFLEKRQPEFQDK</sequence>
<dbReference type="AlphaFoldDB" id="A0A1F7RNA9"/>
<dbReference type="GO" id="GO:0006635">
    <property type="term" value="P:fatty acid beta-oxidation"/>
    <property type="evidence" value="ECO:0007669"/>
    <property type="project" value="TreeGrafter"/>
</dbReference>
<dbReference type="FunFam" id="1.10.12.10:FF:000001">
    <property type="entry name" value="Probable enoyl-CoA hydratase, mitochondrial"/>
    <property type="match status" value="1"/>
</dbReference>
<dbReference type="Proteomes" id="UP000178526">
    <property type="component" value="Unassembled WGS sequence"/>
</dbReference>
<organism evidence="4 5">
    <name type="scientific">Candidatus Schekmanbacteria bacterium GWA2_38_11</name>
    <dbReference type="NCBI Taxonomy" id="1817876"/>
    <lineage>
        <taxon>Bacteria</taxon>
        <taxon>Candidatus Schekmaniibacteriota</taxon>
    </lineage>
</organism>
<evidence type="ECO:0008006" key="6">
    <source>
        <dbReference type="Google" id="ProtNLM"/>
    </source>
</evidence>
<dbReference type="FunFam" id="3.90.226.10:FF:000009">
    <property type="entry name" value="Carnitinyl-CoA dehydratase"/>
    <property type="match status" value="1"/>
</dbReference>
<protein>
    <recommendedName>
        <fullName evidence="6">Enoyl-CoA hydratase</fullName>
    </recommendedName>
</protein>
<dbReference type="InterPro" id="IPR001753">
    <property type="entry name" value="Enoyl-CoA_hydra/iso"/>
</dbReference>
<evidence type="ECO:0000313" key="5">
    <source>
        <dbReference type="Proteomes" id="UP000178526"/>
    </source>
</evidence>
<proteinExistence type="inferred from homology"/>
<gene>
    <name evidence="4" type="ORF">A2042_00920</name>
</gene>
<dbReference type="Pfam" id="PF00378">
    <property type="entry name" value="ECH_1"/>
    <property type="match status" value="1"/>
</dbReference>
<dbReference type="EMBL" id="MGDB01000050">
    <property type="protein sequence ID" value="OGL42377.1"/>
    <property type="molecule type" value="Genomic_DNA"/>
</dbReference>
<comment type="caution">
    <text evidence="4">The sequence shown here is derived from an EMBL/GenBank/DDBJ whole genome shotgun (WGS) entry which is preliminary data.</text>
</comment>